<dbReference type="InterPro" id="IPR038117">
    <property type="entry name" value="BofC_C_sf"/>
</dbReference>
<reference evidence="2" key="1">
    <citation type="submission" date="2020-09" db="EMBL/GenBank/DDBJ databases">
        <title>Draft Genome Sequence of Paenibacillus sp. WST5.</title>
        <authorList>
            <person name="Bao Z."/>
        </authorList>
    </citation>
    <scope>NUCLEOTIDE SEQUENCE</scope>
    <source>
        <strain evidence="2">WST5</strain>
    </source>
</reference>
<comment type="caution">
    <text evidence="2">The sequence shown here is derived from an EMBL/GenBank/DDBJ whole genome shotgun (WGS) entry which is preliminary data.</text>
</comment>
<accession>A0A926QJN2</accession>
<evidence type="ECO:0000313" key="2">
    <source>
        <dbReference type="EMBL" id="MBD0381715.1"/>
    </source>
</evidence>
<evidence type="ECO:0000313" key="3">
    <source>
        <dbReference type="Proteomes" id="UP000650466"/>
    </source>
</evidence>
<evidence type="ECO:0000259" key="1">
    <source>
        <dbReference type="Pfam" id="PF08955"/>
    </source>
</evidence>
<dbReference type="Pfam" id="PF08955">
    <property type="entry name" value="BofC_C"/>
    <property type="match status" value="1"/>
</dbReference>
<dbReference type="AlphaFoldDB" id="A0A926QJN2"/>
<protein>
    <submittedName>
        <fullName evidence="2">BofC C-terminal domain-containing protein</fullName>
    </submittedName>
</protein>
<dbReference type="Proteomes" id="UP000650466">
    <property type="component" value="Unassembled WGS sequence"/>
</dbReference>
<organism evidence="2 3">
    <name type="scientific">Paenibacillus sedimenti</name>
    <dbReference type="NCBI Taxonomy" id="2770274"/>
    <lineage>
        <taxon>Bacteria</taxon>
        <taxon>Bacillati</taxon>
        <taxon>Bacillota</taxon>
        <taxon>Bacilli</taxon>
        <taxon>Bacillales</taxon>
        <taxon>Paenibacillaceae</taxon>
        <taxon>Paenibacillus</taxon>
    </lineage>
</organism>
<name>A0A926QJN2_9BACL</name>
<dbReference type="InterPro" id="IPR015050">
    <property type="entry name" value="BofC_C"/>
</dbReference>
<sequence>MFIAVCTIGWGLHVTGHLPGAVTSLERASKATFGKLTPEENQRFKDAISTLKGITDSRQTYLLKSYLCGEERQELGIQTPNQLLQEQMKHPGWMLSLGAKGEVTFTEEIEDLSPQCKQKAVFGIDAGGNLSLFNGAPGKDNVIRTFFQLNIKHLESSLPVETVKQLHKGIRISDLDEYYSVLSTFSDYAVEETERAMTRP</sequence>
<dbReference type="EMBL" id="JACVVD010000005">
    <property type="protein sequence ID" value="MBD0381715.1"/>
    <property type="molecule type" value="Genomic_DNA"/>
</dbReference>
<gene>
    <name evidence="2" type="ORF">ICC18_16450</name>
</gene>
<proteinExistence type="predicted"/>
<feature type="domain" description="Bypass of forespore C C-terminal" evidence="1">
    <location>
        <begin position="110"/>
        <end position="186"/>
    </location>
</feature>
<keyword evidence="3" id="KW-1185">Reference proteome</keyword>
<dbReference type="Gene3D" id="3.30.70.1740">
    <property type="entry name" value="Bypass-of-forespore C, C-terminal domain"/>
    <property type="match status" value="1"/>
</dbReference>